<protein>
    <recommendedName>
        <fullName evidence="3 8">Malonyl-[acyl-carrier protein] O-methyltransferase</fullName>
        <shortName evidence="8">Malonyl-ACP O-methyltransferase</shortName>
        <ecNumber evidence="3 8">2.1.1.197</ecNumber>
    </recommendedName>
    <alternativeName>
        <fullName evidence="8">Biotin synthesis protein BioC</fullName>
    </alternativeName>
</protein>
<dbReference type="Pfam" id="PF08241">
    <property type="entry name" value="Methyltransf_11"/>
    <property type="match status" value="1"/>
</dbReference>
<dbReference type="SUPFAM" id="SSF53335">
    <property type="entry name" value="S-adenosyl-L-methionine-dependent methyltransferases"/>
    <property type="match status" value="1"/>
</dbReference>
<comment type="catalytic activity">
    <reaction evidence="1 8">
        <text>malonyl-[ACP] + S-adenosyl-L-methionine = malonyl-[ACP] methyl ester + S-adenosyl-L-homocysteine</text>
        <dbReference type="Rhea" id="RHEA:17105"/>
        <dbReference type="Rhea" id="RHEA-COMP:9623"/>
        <dbReference type="Rhea" id="RHEA-COMP:9954"/>
        <dbReference type="ChEBI" id="CHEBI:57856"/>
        <dbReference type="ChEBI" id="CHEBI:59789"/>
        <dbReference type="ChEBI" id="CHEBI:78449"/>
        <dbReference type="ChEBI" id="CHEBI:78845"/>
        <dbReference type="EC" id="2.1.1.197"/>
    </reaction>
</comment>
<dbReference type="GO" id="GO:0102130">
    <property type="term" value="F:malonyl-CoA methyltransferase activity"/>
    <property type="evidence" value="ECO:0007669"/>
    <property type="project" value="UniProtKB-EC"/>
</dbReference>
<evidence type="ECO:0000256" key="3">
    <source>
        <dbReference type="ARBA" id="ARBA00012327"/>
    </source>
</evidence>
<dbReference type="CDD" id="cd02440">
    <property type="entry name" value="AdoMet_MTases"/>
    <property type="match status" value="1"/>
</dbReference>
<dbReference type="InterPro" id="IPR013216">
    <property type="entry name" value="Methyltransf_11"/>
</dbReference>
<dbReference type="Proteomes" id="UP000285794">
    <property type="component" value="Unassembled WGS sequence"/>
</dbReference>
<dbReference type="GO" id="GO:0008757">
    <property type="term" value="F:S-adenosylmethionine-dependent methyltransferase activity"/>
    <property type="evidence" value="ECO:0007669"/>
    <property type="project" value="InterPro"/>
</dbReference>
<dbReference type="GO" id="GO:0009102">
    <property type="term" value="P:biotin biosynthetic process"/>
    <property type="evidence" value="ECO:0007669"/>
    <property type="project" value="UniProtKB-UniRule"/>
</dbReference>
<evidence type="ECO:0000256" key="2">
    <source>
        <dbReference type="ARBA" id="ARBA00004746"/>
    </source>
</evidence>
<evidence type="ECO:0000259" key="9">
    <source>
        <dbReference type="Pfam" id="PF08241"/>
    </source>
</evidence>
<dbReference type="HAMAP" id="MF_00835">
    <property type="entry name" value="BioC"/>
    <property type="match status" value="1"/>
</dbReference>
<evidence type="ECO:0000256" key="4">
    <source>
        <dbReference type="ARBA" id="ARBA00022603"/>
    </source>
</evidence>
<keyword evidence="5 8" id="KW-0808">Transferase</keyword>
<dbReference type="NCBIfam" id="TIGR02072">
    <property type="entry name" value="BioC"/>
    <property type="match status" value="1"/>
</dbReference>
<name>A0A425Y3M7_9BACT</name>
<dbReference type="PANTHER" id="PTHR43861">
    <property type="entry name" value="TRANS-ACONITATE 2-METHYLTRANSFERASE-RELATED"/>
    <property type="match status" value="1"/>
</dbReference>
<sequence length="257" mass="29394">MVNQQKIDKDKVQKGFVKSITTYRKHAIVQEAIASRLIAEMRWRCPEHHNSVLEIGCGPAVLTDKFFQFFDANKYLANDIVEEYAPILEALNPKIQFMGGDIEAKALPQNLDLILSGSTFQWFHNLDAFLEKCAKALSPTGFLAFSSFGPENYREIRSVNGTGLDYLTYNAHLRLLDKYFDVVWSEKEIITRHFPEPIGVLHHMKQTGVNGLPGKVWTKSDLKNFEERYKDLYGTELGVPLSYQPIYFIAKPKSIND</sequence>
<evidence type="ECO:0000256" key="5">
    <source>
        <dbReference type="ARBA" id="ARBA00022679"/>
    </source>
</evidence>
<comment type="function">
    <text evidence="8">Converts the free carboxyl group of a malonyl-thioester to its methyl ester by transfer of a methyl group from S-adenosyl-L-methionine (SAM). It allows to synthesize pimeloyl-ACP via the fatty acid synthetic pathway.</text>
</comment>
<dbReference type="EC" id="2.1.1.197" evidence="3 8"/>
<reference evidence="10 11" key="1">
    <citation type="submission" date="2018-07" db="EMBL/GenBank/DDBJ databases">
        <title>Draft genome sequence of Ancylomarina sp. M1P.</title>
        <authorList>
            <person name="Yadav S."/>
            <person name="Villanueva L."/>
            <person name="Damste J.S.S."/>
        </authorList>
    </citation>
    <scope>NUCLEOTIDE SEQUENCE [LARGE SCALE GENOMIC DNA]</scope>
    <source>
        <strain evidence="10 11">M1P</strain>
    </source>
</reference>
<dbReference type="InterPro" id="IPR011814">
    <property type="entry name" value="BioC"/>
</dbReference>
<evidence type="ECO:0000256" key="6">
    <source>
        <dbReference type="ARBA" id="ARBA00022691"/>
    </source>
</evidence>
<proteinExistence type="inferred from homology"/>
<dbReference type="GO" id="GO:0032259">
    <property type="term" value="P:methylation"/>
    <property type="evidence" value="ECO:0007669"/>
    <property type="project" value="UniProtKB-KW"/>
</dbReference>
<keyword evidence="11" id="KW-1185">Reference proteome</keyword>
<evidence type="ECO:0000256" key="1">
    <source>
        <dbReference type="ARBA" id="ARBA00000852"/>
    </source>
</evidence>
<dbReference type="InterPro" id="IPR029063">
    <property type="entry name" value="SAM-dependent_MTases_sf"/>
</dbReference>
<feature type="domain" description="Methyltransferase type 11" evidence="9">
    <location>
        <begin position="53"/>
        <end position="145"/>
    </location>
</feature>
<evidence type="ECO:0000256" key="8">
    <source>
        <dbReference type="HAMAP-Rule" id="MF_00835"/>
    </source>
</evidence>
<evidence type="ECO:0000313" key="11">
    <source>
        <dbReference type="Proteomes" id="UP000285794"/>
    </source>
</evidence>
<dbReference type="Gene3D" id="3.40.50.150">
    <property type="entry name" value="Vaccinia Virus protein VP39"/>
    <property type="match status" value="1"/>
</dbReference>
<keyword evidence="6 8" id="KW-0949">S-adenosyl-L-methionine</keyword>
<dbReference type="AlphaFoldDB" id="A0A425Y3M7"/>
<comment type="similarity">
    <text evidence="8">Belongs to the methyltransferase superfamily.</text>
</comment>
<dbReference type="UniPathway" id="UPA00078"/>
<gene>
    <name evidence="8 10" type="primary">bioC</name>
    <name evidence="10" type="ORF">DWB61_05385</name>
</gene>
<keyword evidence="7 8" id="KW-0093">Biotin biosynthesis</keyword>
<dbReference type="GO" id="GO:0010340">
    <property type="term" value="F:carboxyl-O-methyltransferase activity"/>
    <property type="evidence" value="ECO:0007669"/>
    <property type="project" value="UniProtKB-UniRule"/>
</dbReference>
<keyword evidence="4 8" id="KW-0489">Methyltransferase</keyword>
<comment type="caution">
    <text evidence="10">The sequence shown here is derived from an EMBL/GenBank/DDBJ whole genome shotgun (WGS) entry which is preliminary data.</text>
</comment>
<comment type="pathway">
    <text evidence="2 8">Cofactor biosynthesis; biotin biosynthesis.</text>
</comment>
<evidence type="ECO:0000256" key="7">
    <source>
        <dbReference type="ARBA" id="ARBA00022756"/>
    </source>
</evidence>
<evidence type="ECO:0000313" key="10">
    <source>
        <dbReference type="EMBL" id="RRG22873.1"/>
    </source>
</evidence>
<accession>A0A425Y3M7</accession>
<dbReference type="EMBL" id="QQWG01000004">
    <property type="protein sequence ID" value="RRG22873.1"/>
    <property type="molecule type" value="Genomic_DNA"/>
</dbReference>
<organism evidence="10 11">
    <name type="scientific">Ancylomarina euxinus</name>
    <dbReference type="NCBI Taxonomy" id="2283627"/>
    <lineage>
        <taxon>Bacteria</taxon>
        <taxon>Pseudomonadati</taxon>
        <taxon>Bacteroidota</taxon>
        <taxon>Bacteroidia</taxon>
        <taxon>Marinilabiliales</taxon>
        <taxon>Marinifilaceae</taxon>
        <taxon>Ancylomarina</taxon>
    </lineage>
</organism>